<dbReference type="SUPFAM" id="SSF53067">
    <property type="entry name" value="Actin-like ATPase domain"/>
    <property type="match status" value="1"/>
</dbReference>
<dbReference type="GO" id="GO:0046872">
    <property type="term" value="F:metal ion binding"/>
    <property type="evidence" value="ECO:0007669"/>
    <property type="project" value="UniProtKB-KW"/>
</dbReference>
<dbReference type="EMBL" id="AP012547">
    <property type="protein sequence ID" value="BAO29440.1"/>
    <property type="molecule type" value="Genomic_DNA"/>
</dbReference>
<protein>
    <submittedName>
        <fullName evidence="6">Benzoyl CoA reductase subunit</fullName>
    </submittedName>
</protein>
<dbReference type="AlphaFoldDB" id="W0SFB0"/>
<keyword evidence="7" id="KW-1185">Reference proteome</keyword>
<dbReference type="InterPro" id="IPR008275">
    <property type="entry name" value="CoA_E_activase_dom"/>
</dbReference>
<keyword evidence="2" id="KW-0479">Metal-binding</keyword>
<dbReference type="InterPro" id="IPR051805">
    <property type="entry name" value="Dehydratase_Activator_Redct"/>
</dbReference>
<dbReference type="Proteomes" id="UP000031637">
    <property type="component" value="Chromosome"/>
</dbReference>
<accession>W0SFB0</accession>
<dbReference type="CDD" id="cd24107">
    <property type="entry name" value="ASKHA_NBD_benz_CoA_BzdP"/>
    <property type="match status" value="1"/>
</dbReference>
<evidence type="ECO:0000256" key="2">
    <source>
        <dbReference type="ARBA" id="ARBA00022723"/>
    </source>
</evidence>
<evidence type="ECO:0000256" key="4">
    <source>
        <dbReference type="ARBA" id="ARBA00023014"/>
    </source>
</evidence>
<dbReference type="PANTHER" id="PTHR32329">
    <property type="entry name" value="BIFUNCTIONAL PROTEIN [INCLUDES 2-HYDROXYACYL-COA DEHYDRATASE (N-TER) AND ITS ACTIVATOR DOMAIN (C_TERM)-RELATED"/>
    <property type="match status" value="1"/>
</dbReference>
<dbReference type="Pfam" id="PF01869">
    <property type="entry name" value="BcrAD_BadFG"/>
    <property type="match status" value="1"/>
</dbReference>
<evidence type="ECO:0000256" key="1">
    <source>
        <dbReference type="ARBA" id="ARBA00001966"/>
    </source>
</evidence>
<dbReference type="HOGENOM" id="CLU_066597_0_0_4"/>
<evidence type="ECO:0000259" key="5">
    <source>
        <dbReference type="Pfam" id="PF01869"/>
    </source>
</evidence>
<dbReference type="PANTHER" id="PTHR32329:SF2">
    <property type="entry name" value="BIFUNCTIONAL PROTEIN [INCLUDES 2-HYDROXYACYL-COA DEHYDRATASE (N-TER) AND ITS ACTIVATOR DOMAIN (C_TERM)"/>
    <property type="match status" value="1"/>
</dbReference>
<feature type="domain" description="ATPase BadF/BadG/BcrA/BcrD type" evidence="5">
    <location>
        <begin position="5"/>
        <end position="264"/>
    </location>
</feature>
<evidence type="ECO:0000313" key="7">
    <source>
        <dbReference type="Proteomes" id="UP000031637"/>
    </source>
</evidence>
<dbReference type="InterPro" id="IPR043129">
    <property type="entry name" value="ATPase_NBD"/>
</dbReference>
<dbReference type="GO" id="GO:0051536">
    <property type="term" value="F:iron-sulfur cluster binding"/>
    <property type="evidence" value="ECO:0007669"/>
    <property type="project" value="UniProtKB-KW"/>
</dbReference>
<gene>
    <name evidence="6" type="primary">bcrD</name>
    <name evidence="6" type="ORF">SUTH_01647</name>
</gene>
<proteinExistence type="predicted"/>
<reference evidence="6 7" key="1">
    <citation type="journal article" date="2014" name="Syst. Appl. Microbiol.">
        <title>Complete genomes of freshwater sulfur oxidizers Sulfuricella denitrificans skB26 and Sulfuritalea hydrogenivorans sk43H: genetic insights into the sulfur oxidation pathway of betaproteobacteria.</title>
        <authorList>
            <person name="Watanabe T."/>
            <person name="Kojima H."/>
            <person name="Fukui M."/>
        </authorList>
    </citation>
    <scope>NUCLEOTIDE SEQUENCE [LARGE SCALE GENOMIC DNA]</scope>
    <source>
        <strain evidence="6">DSM22779</strain>
    </source>
</reference>
<evidence type="ECO:0000256" key="3">
    <source>
        <dbReference type="ARBA" id="ARBA00023004"/>
    </source>
</evidence>
<keyword evidence="4" id="KW-0411">Iron-sulfur</keyword>
<keyword evidence="3" id="KW-0408">Iron</keyword>
<dbReference type="RefSeq" id="WP_041098439.1">
    <property type="nucleotide sequence ID" value="NZ_AP012547.1"/>
</dbReference>
<evidence type="ECO:0000313" key="6">
    <source>
        <dbReference type="EMBL" id="BAO29440.1"/>
    </source>
</evidence>
<dbReference type="KEGG" id="shd:SUTH_01647"/>
<sequence>MITAGIDMGSRSIKVILLEELKVDGAPALKYGVKKAHIMMPGDLDQDVAADKAYNEALEAAGLKREDVKAVFATGAGRKQVAFAAEGITEMTAGAKGANFMFPQGRTVVDVGAEEGRGMKTDAEGRAVDFAGNEKCAAGAGSFAEAMSRALQMTLKEFGDASLKSDKTIPMNAQCTVFAESEVVSLIHSATPKNDIAKAVLDAVASRVCAMVRRVGIEGEVVLIGGMVHNAGFVQSLKTAMGVDAISLPDMPEYISALGCAMIAAERQH</sequence>
<dbReference type="InterPro" id="IPR002731">
    <property type="entry name" value="ATPase_BadF"/>
</dbReference>
<organism evidence="6 7">
    <name type="scientific">Sulfuritalea hydrogenivorans sk43H</name>
    <dbReference type="NCBI Taxonomy" id="1223802"/>
    <lineage>
        <taxon>Bacteria</taxon>
        <taxon>Pseudomonadati</taxon>
        <taxon>Pseudomonadota</taxon>
        <taxon>Betaproteobacteria</taxon>
        <taxon>Nitrosomonadales</taxon>
        <taxon>Sterolibacteriaceae</taxon>
        <taxon>Sulfuritalea</taxon>
    </lineage>
</organism>
<dbReference type="NCBIfam" id="TIGR00241">
    <property type="entry name" value="CoA_E_activ"/>
    <property type="match status" value="1"/>
</dbReference>
<comment type="cofactor">
    <cofactor evidence="1">
        <name>[4Fe-4S] cluster</name>
        <dbReference type="ChEBI" id="CHEBI:49883"/>
    </cofactor>
</comment>
<dbReference type="OrthoDB" id="9177882at2"/>
<dbReference type="STRING" id="1223802.SUTH_01647"/>
<dbReference type="Gene3D" id="3.30.420.40">
    <property type="match status" value="2"/>
</dbReference>
<name>W0SFB0_9PROT</name>